<dbReference type="PANTHER" id="PTHR11880">
    <property type="entry name" value="RIBOSOMAL PROTEIN S19P FAMILY MEMBER"/>
    <property type="match status" value="1"/>
</dbReference>
<dbReference type="SUPFAM" id="SSF54570">
    <property type="entry name" value="Ribosomal protein S19"/>
    <property type="match status" value="1"/>
</dbReference>
<evidence type="ECO:0000256" key="3">
    <source>
        <dbReference type="ARBA" id="ARBA00023274"/>
    </source>
</evidence>
<name>A0AAW2ZAT3_9EUKA</name>
<dbReference type="InterPro" id="IPR002222">
    <property type="entry name" value="Ribosomal_uS19"/>
</dbReference>
<evidence type="ECO:0000313" key="5">
    <source>
        <dbReference type="EMBL" id="KAL0486053.1"/>
    </source>
</evidence>
<evidence type="ECO:0000313" key="6">
    <source>
        <dbReference type="Proteomes" id="UP001431209"/>
    </source>
</evidence>
<evidence type="ECO:0000256" key="4">
    <source>
        <dbReference type="RuleBase" id="RU003485"/>
    </source>
</evidence>
<dbReference type="GO" id="GO:0003735">
    <property type="term" value="F:structural constituent of ribosome"/>
    <property type="evidence" value="ECO:0007669"/>
    <property type="project" value="InterPro"/>
</dbReference>
<dbReference type="AlphaFoldDB" id="A0AAW2ZAT3"/>
<dbReference type="Pfam" id="PF00203">
    <property type="entry name" value="Ribosomal_S19"/>
    <property type="match status" value="1"/>
</dbReference>
<accession>A0AAW2ZAT3</accession>
<comment type="similarity">
    <text evidence="1 4">Belongs to the universal ribosomal protein uS19 family.</text>
</comment>
<dbReference type="PRINTS" id="PR00975">
    <property type="entry name" value="RIBOSOMALS19"/>
</dbReference>
<dbReference type="Gene3D" id="3.30.860.10">
    <property type="entry name" value="30s Ribosomal Protein S19, Chain A"/>
    <property type="match status" value="1"/>
</dbReference>
<evidence type="ECO:0000256" key="1">
    <source>
        <dbReference type="ARBA" id="ARBA00007345"/>
    </source>
</evidence>
<keyword evidence="6" id="KW-1185">Reference proteome</keyword>
<dbReference type="GO" id="GO:0005763">
    <property type="term" value="C:mitochondrial small ribosomal subunit"/>
    <property type="evidence" value="ECO:0007669"/>
    <property type="project" value="TreeGrafter"/>
</dbReference>
<protein>
    <submittedName>
        <fullName evidence="5">Ribosomal protein S19</fullName>
    </submittedName>
</protein>
<dbReference type="EMBL" id="JAOPGA020001197">
    <property type="protein sequence ID" value="KAL0486053.1"/>
    <property type="molecule type" value="Genomic_DNA"/>
</dbReference>
<dbReference type="Proteomes" id="UP001431209">
    <property type="component" value="Unassembled WGS sequence"/>
</dbReference>
<dbReference type="HAMAP" id="MF_00531">
    <property type="entry name" value="Ribosomal_uS19"/>
    <property type="match status" value="1"/>
</dbReference>
<organism evidence="5 6">
    <name type="scientific">Acrasis kona</name>
    <dbReference type="NCBI Taxonomy" id="1008807"/>
    <lineage>
        <taxon>Eukaryota</taxon>
        <taxon>Discoba</taxon>
        <taxon>Heterolobosea</taxon>
        <taxon>Tetramitia</taxon>
        <taxon>Eutetramitia</taxon>
        <taxon>Acrasidae</taxon>
        <taxon>Acrasis</taxon>
    </lineage>
</organism>
<dbReference type="InterPro" id="IPR023575">
    <property type="entry name" value="Ribosomal_uS19_SF"/>
</dbReference>
<reference evidence="5 6" key="1">
    <citation type="submission" date="2024-03" db="EMBL/GenBank/DDBJ databases">
        <title>The Acrasis kona genome and developmental transcriptomes reveal deep origins of eukaryotic multicellular pathways.</title>
        <authorList>
            <person name="Sheikh S."/>
            <person name="Fu C.-J."/>
            <person name="Brown M.W."/>
            <person name="Baldauf S.L."/>
        </authorList>
    </citation>
    <scope>NUCLEOTIDE SEQUENCE [LARGE SCALE GENOMIC DNA]</scope>
    <source>
        <strain evidence="5 6">ATCC MYA-3509</strain>
    </source>
</reference>
<sequence length="99" mass="11444">MTGSRSLKKFIYVNSRLLNKYFLKGDRLPAEAPMYVVSRDSTILPEFIGKTAMIHNGKEFKETTLQPGSEGMKFGEFSFTRKICVFRKKEKVLGKKNFR</sequence>
<proteinExistence type="inferred from homology"/>
<keyword evidence="3 4" id="KW-0687">Ribonucleoprotein</keyword>
<comment type="caution">
    <text evidence="5">The sequence shown here is derived from an EMBL/GenBank/DDBJ whole genome shotgun (WGS) entry which is preliminary data.</text>
</comment>
<gene>
    <name evidence="5" type="ORF">AKO1_012231</name>
</gene>
<dbReference type="PANTHER" id="PTHR11880:SF67">
    <property type="entry name" value="SMALL RIBOSOMAL SUBUNIT PROTEIN US19M"/>
    <property type="match status" value="1"/>
</dbReference>
<dbReference type="PIRSF" id="PIRSF002144">
    <property type="entry name" value="Ribosomal_S19"/>
    <property type="match status" value="1"/>
</dbReference>
<dbReference type="GO" id="GO:0006412">
    <property type="term" value="P:translation"/>
    <property type="evidence" value="ECO:0007669"/>
    <property type="project" value="InterPro"/>
</dbReference>
<dbReference type="GO" id="GO:0000028">
    <property type="term" value="P:ribosomal small subunit assembly"/>
    <property type="evidence" value="ECO:0007669"/>
    <property type="project" value="TreeGrafter"/>
</dbReference>
<evidence type="ECO:0000256" key="2">
    <source>
        <dbReference type="ARBA" id="ARBA00022980"/>
    </source>
</evidence>
<keyword evidence="2 4" id="KW-0689">Ribosomal protein</keyword>